<evidence type="ECO:0000313" key="3">
    <source>
        <dbReference type="Proteomes" id="UP000642748"/>
    </source>
</evidence>
<dbReference type="RefSeq" id="WP_203924891.1">
    <property type="nucleotide sequence ID" value="NZ_BONZ01000136.1"/>
</dbReference>
<protein>
    <recommendedName>
        <fullName evidence="4">DUF3147 family protein</fullName>
    </recommendedName>
</protein>
<sequence length="114" mass="11321">MGGKLVEIALKAPTAGLFVLAFAALAQTLAPKRFAGLFSAAPSVALGSLLITVAFTGVEHVASAARGMQIGAAAFAVYCVAAVPLVGKLGAWRGSACSLGAWAVTATLGYLVLT</sequence>
<dbReference type="AlphaFoldDB" id="A0A8J3VX62"/>
<proteinExistence type="predicted"/>
<keyword evidence="1" id="KW-0812">Transmembrane</keyword>
<evidence type="ECO:0000256" key="1">
    <source>
        <dbReference type="SAM" id="Phobius"/>
    </source>
</evidence>
<gene>
    <name evidence="2" type="ORF">Raf01_96950</name>
</gene>
<evidence type="ECO:0008006" key="4">
    <source>
        <dbReference type="Google" id="ProtNLM"/>
    </source>
</evidence>
<dbReference type="Proteomes" id="UP000642748">
    <property type="component" value="Unassembled WGS sequence"/>
</dbReference>
<accession>A0A8J3VX62</accession>
<name>A0A8J3VX62_9ACTN</name>
<feature type="transmembrane region" description="Helical" evidence="1">
    <location>
        <begin position="70"/>
        <end position="86"/>
    </location>
</feature>
<dbReference type="EMBL" id="BONZ01000136">
    <property type="protein sequence ID" value="GIH21523.1"/>
    <property type="molecule type" value="Genomic_DNA"/>
</dbReference>
<keyword evidence="3" id="KW-1185">Reference proteome</keyword>
<feature type="transmembrane region" description="Helical" evidence="1">
    <location>
        <begin position="36"/>
        <end position="58"/>
    </location>
</feature>
<organism evidence="2 3">
    <name type="scientific">Rugosimonospora africana</name>
    <dbReference type="NCBI Taxonomy" id="556532"/>
    <lineage>
        <taxon>Bacteria</taxon>
        <taxon>Bacillati</taxon>
        <taxon>Actinomycetota</taxon>
        <taxon>Actinomycetes</taxon>
        <taxon>Micromonosporales</taxon>
        <taxon>Micromonosporaceae</taxon>
        <taxon>Rugosimonospora</taxon>
    </lineage>
</organism>
<keyword evidence="1" id="KW-1133">Transmembrane helix</keyword>
<comment type="caution">
    <text evidence="2">The sequence shown here is derived from an EMBL/GenBank/DDBJ whole genome shotgun (WGS) entry which is preliminary data.</text>
</comment>
<evidence type="ECO:0000313" key="2">
    <source>
        <dbReference type="EMBL" id="GIH21523.1"/>
    </source>
</evidence>
<feature type="transmembrane region" description="Helical" evidence="1">
    <location>
        <begin position="92"/>
        <end position="113"/>
    </location>
</feature>
<keyword evidence="1" id="KW-0472">Membrane</keyword>
<reference evidence="2" key="1">
    <citation type="submission" date="2021-01" db="EMBL/GenBank/DDBJ databases">
        <title>Whole genome shotgun sequence of Rugosimonospora africana NBRC 104875.</title>
        <authorList>
            <person name="Komaki H."/>
            <person name="Tamura T."/>
        </authorList>
    </citation>
    <scope>NUCLEOTIDE SEQUENCE</scope>
    <source>
        <strain evidence="2">NBRC 104875</strain>
    </source>
</reference>